<evidence type="ECO:0000313" key="1">
    <source>
        <dbReference type="EMBL" id="GJS86105.1"/>
    </source>
</evidence>
<dbReference type="Proteomes" id="UP001151760">
    <property type="component" value="Unassembled WGS sequence"/>
</dbReference>
<comment type="caution">
    <text evidence="1">The sequence shown here is derived from an EMBL/GenBank/DDBJ whole genome shotgun (WGS) entry which is preliminary data.</text>
</comment>
<keyword evidence="2" id="KW-1185">Reference proteome</keyword>
<accession>A0ABQ4Z8G2</accession>
<reference evidence="1" key="1">
    <citation type="journal article" date="2022" name="Int. J. Mol. Sci.">
        <title>Draft Genome of Tanacetum Coccineum: Genomic Comparison of Closely Related Tanacetum-Family Plants.</title>
        <authorList>
            <person name="Yamashiro T."/>
            <person name="Shiraishi A."/>
            <person name="Nakayama K."/>
            <person name="Satake H."/>
        </authorList>
    </citation>
    <scope>NUCLEOTIDE SEQUENCE</scope>
</reference>
<name>A0ABQ4Z8G2_9ASTR</name>
<sequence length="116" mass="13000">MLGNRTICTMGDQGFTIHWIQDQIGDALRKCILIGPYTQRLNKKLVHLILTGMGDENILNVDACQTARNVGKPSKGSNKVNHYNIQMSKTNLFWKFGKFNLSDGETIGLTTQDSTR</sequence>
<proteinExistence type="predicted"/>
<gene>
    <name evidence="1" type="ORF">Tco_0752646</name>
</gene>
<dbReference type="EMBL" id="BQNB010011099">
    <property type="protein sequence ID" value="GJS86105.1"/>
    <property type="molecule type" value="Genomic_DNA"/>
</dbReference>
<evidence type="ECO:0000313" key="2">
    <source>
        <dbReference type="Proteomes" id="UP001151760"/>
    </source>
</evidence>
<reference evidence="1" key="2">
    <citation type="submission" date="2022-01" db="EMBL/GenBank/DDBJ databases">
        <authorList>
            <person name="Yamashiro T."/>
            <person name="Shiraishi A."/>
            <person name="Satake H."/>
            <person name="Nakayama K."/>
        </authorList>
    </citation>
    <scope>NUCLEOTIDE SEQUENCE</scope>
</reference>
<organism evidence="1 2">
    <name type="scientific">Tanacetum coccineum</name>
    <dbReference type="NCBI Taxonomy" id="301880"/>
    <lineage>
        <taxon>Eukaryota</taxon>
        <taxon>Viridiplantae</taxon>
        <taxon>Streptophyta</taxon>
        <taxon>Embryophyta</taxon>
        <taxon>Tracheophyta</taxon>
        <taxon>Spermatophyta</taxon>
        <taxon>Magnoliopsida</taxon>
        <taxon>eudicotyledons</taxon>
        <taxon>Gunneridae</taxon>
        <taxon>Pentapetalae</taxon>
        <taxon>asterids</taxon>
        <taxon>campanulids</taxon>
        <taxon>Asterales</taxon>
        <taxon>Asteraceae</taxon>
        <taxon>Asteroideae</taxon>
        <taxon>Anthemideae</taxon>
        <taxon>Anthemidinae</taxon>
        <taxon>Tanacetum</taxon>
    </lineage>
</organism>
<protein>
    <submittedName>
        <fullName evidence="1">Uncharacterized protein</fullName>
    </submittedName>
</protein>